<dbReference type="GO" id="GO:0016020">
    <property type="term" value="C:membrane"/>
    <property type="evidence" value="ECO:0007669"/>
    <property type="project" value="InterPro"/>
</dbReference>
<dbReference type="KEGG" id="por:APT59_12295"/>
<dbReference type="InterPro" id="IPR005318">
    <property type="entry name" value="OM_porin_bac"/>
</dbReference>
<dbReference type="InterPro" id="IPR023614">
    <property type="entry name" value="Porin_dom_sf"/>
</dbReference>
<dbReference type="RefSeq" id="WP_059315104.1">
    <property type="nucleotide sequence ID" value="NZ_CP013987.1"/>
</dbReference>
<comment type="similarity">
    <text evidence="1">Belongs to the outer membrane porin (Opr) (TC 1.B.25) family.</text>
</comment>
<reference evidence="4 5" key="1">
    <citation type="submission" date="2016-01" db="EMBL/GenBank/DDBJ databases">
        <title>Annotation of Pseudomonas oryzihabitans USDA-ARS-USMARC-56511.</title>
        <authorList>
            <person name="Harhay G.P."/>
            <person name="Harhay D.M."/>
            <person name="Smith T.P.L."/>
            <person name="Bono J.L."/>
            <person name="Heaton M.P."/>
            <person name="Clawson M.L."/>
            <person name="Chitko-Mckown C.G."/>
            <person name="Capik S.F."/>
            <person name="DeDonder K.D."/>
            <person name="Apley M.D."/>
            <person name="Lubbers B.V."/>
            <person name="White B.J."/>
            <person name="Larson R.L."/>
        </authorList>
    </citation>
    <scope>NUCLEOTIDE SEQUENCE [LARGE SCALE GENOMIC DNA]</scope>
    <source>
        <strain evidence="4 5">USDA-ARS-USMARC-56511</strain>
    </source>
</reference>
<sequence length="416" mass="45724">MHRHHDKPILAAGLGIALLSPLTYAEGFLEDSKATLELRNFYMNRDFRDGGGQSKREEWGQGFILKYESGFTQGALGFGLDALGLVGLKLDSGRGRTGTGLLPVDDEGRAPGEYAKAGATFKARLSKSELRIGTLLPRWPTLVTNNGRLLPQTFEGSQFEFKEIKGLTLTGANIQRTVYRDSSGADGLSLNNKNRRFSGSLEGGDFNVVGALYRFGTTTDVSAQYAVLEDVYRQRFLGLTDRRKGDWGAFLTEVRLFDSDDEGSARGGRIDNRAFSALGTYKRAGHSLGLGYQKMSGSTAFPYVNGTDPYLVNFVQVGDFAETNERSWQARYDYDLGRLGIPGLNFMTRFVRGSQAELRGGASGGERELDVELQYVLQGGSLKGLNLRLRSATYRSDFSRDANDVRVIASYPLSLL</sequence>
<dbReference type="Pfam" id="PF03573">
    <property type="entry name" value="OprD"/>
    <property type="match status" value="1"/>
</dbReference>
<dbReference type="PANTHER" id="PTHR34596:SF2">
    <property type="entry name" value="CHITOPORIN"/>
    <property type="match status" value="1"/>
</dbReference>
<organism evidence="4 5">
    <name type="scientific">Pseudomonas oryzihabitans</name>
    <dbReference type="NCBI Taxonomy" id="47885"/>
    <lineage>
        <taxon>Bacteria</taxon>
        <taxon>Pseudomonadati</taxon>
        <taxon>Pseudomonadota</taxon>
        <taxon>Gammaproteobacteria</taxon>
        <taxon>Pseudomonadales</taxon>
        <taxon>Pseudomonadaceae</taxon>
        <taxon>Pseudomonas</taxon>
    </lineage>
</organism>
<dbReference type="Gene3D" id="2.40.160.10">
    <property type="entry name" value="Porin"/>
    <property type="match status" value="1"/>
</dbReference>
<dbReference type="OrthoDB" id="6759120at2"/>
<accession>A0A0U4WHU4</accession>
<evidence type="ECO:0000256" key="3">
    <source>
        <dbReference type="ARBA" id="ARBA00022729"/>
    </source>
</evidence>
<dbReference type="PANTHER" id="PTHR34596">
    <property type="entry name" value="CHITOPORIN"/>
    <property type="match status" value="1"/>
</dbReference>
<keyword evidence="3" id="KW-0732">Signal</keyword>
<dbReference type="AlphaFoldDB" id="A0A0U4WHU4"/>
<dbReference type="Proteomes" id="UP000064137">
    <property type="component" value="Chromosome"/>
</dbReference>
<protein>
    <submittedName>
        <fullName evidence="4">Porin</fullName>
    </submittedName>
</protein>
<proteinExistence type="inferred from homology"/>
<dbReference type="GO" id="GO:0015288">
    <property type="term" value="F:porin activity"/>
    <property type="evidence" value="ECO:0007669"/>
    <property type="project" value="TreeGrafter"/>
</dbReference>
<evidence type="ECO:0000313" key="5">
    <source>
        <dbReference type="Proteomes" id="UP000064137"/>
    </source>
</evidence>
<name>A0A0U4WHU4_9PSED</name>
<keyword evidence="2" id="KW-0813">Transport</keyword>
<evidence type="ECO:0000256" key="2">
    <source>
        <dbReference type="ARBA" id="ARBA00022448"/>
    </source>
</evidence>
<dbReference type="EMBL" id="CP013987">
    <property type="protein sequence ID" value="ALZ84930.1"/>
    <property type="molecule type" value="Genomic_DNA"/>
</dbReference>
<evidence type="ECO:0000313" key="4">
    <source>
        <dbReference type="EMBL" id="ALZ84930.1"/>
    </source>
</evidence>
<evidence type="ECO:0000256" key="1">
    <source>
        <dbReference type="ARBA" id="ARBA00009075"/>
    </source>
</evidence>
<gene>
    <name evidence="4" type="ORF">APT59_12295</name>
</gene>